<dbReference type="InterPro" id="IPR050326">
    <property type="entry name" value="NAD_dep_DNA_ligaseB"/>
</dbReference>
<dbReference type="InterPro" id="IPR029319">
    <property type="entry name" value="DNA_ligase_OB"/>
</dbReference>
<feature type="domain" description="DNA ligase OB-like" evidence="9">
    <location>
        <begin position="244"/>
        <end position="306"/>
    </location>
</feature>
<dbReference type="SUPFAM" id="SSF50249">
    <property type="entry name" value="Nucleic acid-binding proteins"/>
    <property type="match status" value="1"/>
</dbReference>
<feature type="chain" id="PRO_5036699671" evidence="7">
    <location>
        <begin position="22"/>
        <end position="311"/>
    </location>
</feature>
<evidence type="ECO:0000313" key="11">
    <source>
        <dbReference type="Proteomes" id="UP000627446"/>
    </source>
</evidence>
<evidence type="ECO:0000259" key="8">
    <source>
        <dbReference type="Pfam" id="PF01068"/>
    </source>
</evidence>
<dbReference type="CDD" id="cd07896">
    <property type="entry name" value="Adenylation_kDNA_ligase_like"/>
    <property type="match status" value="1"/>
</dbReference>
<dbReference type="CDD" id="cd08041">
    <property type="entry name" value="OBF_kDNA_ligase_like"/>
    <property type="match status" value="1"/>
</dbReference>
<evidence type="ECO:0000313" key="10">
    <source>
        <dbReference type="EMBL" id="MBC3880070.1"/>
    </source>
</evidence>
<dbReference type="AlphaFoldDB" id="A0A923HN05"/>
<feature type="domain" description="ATP-dependent DNA ligase family profile" evidence="8">
    <location>
        <begin position="113"/>
        <end position="229"/>
    </location>
</feature>
<evidence type="ECO:0000256" key="7">
    <source>
        <dbReference type="SAM" id="SignalP"/>
    </source>
</evidence>
<dbReference type="EMBL" id="JACOFZ010000001">
    <property type="protein sequence ID" value="MBC3880070.1"/>
    <property type="molecule type" value="Genomic_DNA"/>
</dbReference>
<protein>
    <submittedName>
        <fullName evidence="10">DNA ligase</fullName>
    </submittedName>
</protein>
<keyword evidence="7" id="KW-0732">Signal</keyword>
<dbReference type="GO" id="GO:0006260">
    <property type="term" value="P:DNA replication"/>
    <property type="evidence" value="ECO:0007669"/>
    <property type="project" value="UniProtKB-KW"/>
</dbReference>
<dbReference type="Gene3D" id="2.40.50.140">
    <property type="entry name" value="Nucleic acid-binding proteins"/>
    <property type="match status" value="1"/>
</dbReference>
<dbReference type="Pfam" id="PF01068">
    <property type="entry name" value="DNA_ligase_A_M"/>
    <property type="match status" value="1"/>
</dbReference>
<reference evidence="10" key="1">
    <citation type="submission" date="2020-08" db="EMBL/GenBank/DDBJ databases">
        <title>Novel species isolated from subtropical streams in China.</title>
        <authorList>
            <person name="Lu H."/>
        </authorList>
    </citation>
    <scope>NUCLEOTIDE SEQUENCE</scope>
    <source>
        <strain evidence="10">LX22W</strain>
    </source>
</reference>
<dbReference type="Proteomes" id="UP000627446">
    <property type="component" value="Unassembled WGS sequence"/>
</dbReference>
<keyword evidence="3" id="KW-0235">DNA replication</keyword>
<dbReference type="Pfam" id="PF14743">
    <property type="entry name" value="DNA_ligase_OB_2"/>
    <property type="match status" value="1"/>
</dbReference>
<dbReference type="GO" id="GO:0006281">
    <property type="term" value="P:DNA repair"/>
    <property type="evidence" value="ECO:0007669"/>
    <property type="project" value="UniProtKB-KW"/>
</dbReference>
<dbReference type="Gene3D" id="3.30.1490.70">
    <property type="match status" value="1"/>
</dbReference>
<evidence type="ECO:0000256" key="3">
    <source>
        <dbReference type="ARBA" id="ARBA00022705"/>
    </source>
</evidence>
<dbReference type="Gene3D" id="3.30.470.30">
    <property type="entry name" value="DNA ligase/mRNA capping enzyme"/>
    <property type="match status" value="1"/>
</dbReference>
<keyword evidence="4" id="KW-0227">DNA damage</keyword>
<dbReference type="GO" id="GO:0006310">
    <property type="term" value="P:DNA recombination"/>
    <property type="evidence" value="ECO:0007669"/>
    <property type="project" value="InterPro"/>
</dbReference>
<evidence type="ECO:0000256" key="4">
    <source>
        <dbReference type="ARBA" id="ARBA00022763"/>
    </source>
</evidence>
<feature type="signal peptide" evidence="7">
    <location>
        <begin position="1"/>
        <end position="21"/>
    </location>
</feature>
<evidence type="ECO:0000256" key="1">
    <source>
        <dbReference type="ARBA" id="ARBA00001968"/>
    </source>
</evidence>
<dbReference type="GO" id="GO:0005524">
    <property type="term" value="F:ATP binding"/>
    <property type="evidence" value="ECO:0007669"/>
    <property type="project" value="InterPro"/>
</dbReference>
<dbReference type="InterPro" id="IPR012310">
    <property type="entry name" value="DNA_ligase_ATP-dep_cent"/>
</dbReference>
<evidence type="ECO:0000256" key="6">
    <source>
        <dbReference type="ARBA" id="ARBA00034003"/>
    </source>
</evidence>
<organism evidence="10 11">
    <name type="scientific">Undibacterium nitidum</name>
    <dbReference type="NCBI Taxonomy" id="2762298"/>
    <lineage>
        <taxon>Bacteria</taxon>
        <taxon>Pseudomonadati</taxon>
        <taxon>Pseudomonadota</taxon>
        <taxon>Betaproteobacteria</taxon>
        <taxon>Burkholderiales</taxon>
        <taxon>Oxalobacteraceae</taxon>
        <taxon>Undibacterium</taxon>
    </lineage>
</organism>
<comment type="catalytic activity">
    <reaction evidence="6">
        <text>ATP + (deoxyribonucleotide)n-3'-hydroxyl + 5'-phospho-(deoxyribonucleotide)m = (deoxyribonucleotide)n+m + AMP + diphosphate.</text>
        <dbReference type="EC" id="6.5.1.1"/>
    </reaction>
</comment>
<dbReference type="InterPro" id="IPR012340">
    <property type="entry name" value="NA-bd_OB-fold"/>
</dbReference>
<comment type="cofactor">
    <cofactor evidence="1">
        <name>a divalent metal cation</name>
        <dbReference type="ChEBI" id="CHEBI:60240"/>
    </cofactor>
</comment>
<evidence type="ECO:0000256" key="5">
    <source>
        <dbReference type="ARBA" id="ARBA00023204"/>
    </source>
</evidence>
<dbReference type="RefSeq" id="WP_186915391.1">
    <property type="nucleotide sequence ID" value="NZ_JACOFZ010000001.1"/>
</dbReference>
<dbReference type="SUPFAM" id="SSF56091">
    <property type="entry name" value="DNA ligase/mRNA capping enzyme, catalytic domain"/>
    <property type="match status" value="1"/>
</dbReference>
<keyword evidence="5" id="KW-0234">DNA repair</keyword>
<dbReference type="NCBIfam" id="NF006592">
    <property type="entry name" value="PRK09125.1"/>
    <property type="match status" value="1"/>
</dbReference>
<gene>
    <name evidence="10" type="ORF">H8K36_01655</name>
</gene>
<accession>A0A923HN05</accession>
<keyword evidence="11" id="KW-1185">Reference proteome</keyword>
<dbReference type="GO" id="GO:0003910">
    <property type="term" value="F:DNA ligase (ATP) activity"/>
    <property type="evidence" value="ECO:0007669"/>
    <property type="project" value="UniProtKB-EC"/>
</dbReference>
<keyword evidence="2 10" id="KW-0436">Ligase</keyword>
<dbReference type="PANTHER" id="PTHR47810:SF1">
    <property type="entry name" value="DNA LIGASE B"/>
    <property type="match status" value="1"/>
</dbReference>
<sequence>MKSKRRVFCQFSCIAMMSAVSGQGLGASPQKKPSSSIAQPQTPASIEQSQITLPLSLPTSLSNLDQLKADASHYLVSEKLDGVRAYWDGKALLFRSGRKIHCPPWFTQGFPAFPIDGELWIARGKFEELSAAVRRQRADDAEWKQIKYCLFELPDSLGDFEQRLQTLQALPKRLQVPWLTVVEQNRFNTKEQIREYFQKLIADGAEGIVLHLAEANYENKRSDKIFKYKPYFDAEAIVIKQLTGNGKFSGMMGALLVEDRFGKRFKLGSGFDQDLRKKPPPVGSWVTFRYRDSTESGIPRFATYLRQYDPD</sequence>
<name>A0A923HN05_9BURK</name>
<comment type="caution">
    <text evidence="10">The sequence shown here is derived from an EMBL/GenBank/DDBJ whole genome shotgun (WGS) entry which is preliminary data.</text>
</comment>
<dbReference type="PANTHER" id="PTHR47810">
    <property type="entry name" value="DNA LIGASE"/>
    <property type="match status" value="1"/>
</dbReference>
<evidence type="ECO:0000256" key="2">
    <source>
        <dbReference type="ARBA" id="ARBA00022598"/>
    </source>
</evidence>
<evidence type="ECO:0000259" key="9">
    <source>
        <dbReference type="Pfam" id="PF14743"/>
    </source>
</evidence>
<proteinExistence type="predicted"/>